<reference evidence="1" key="1">
    <citation type="submission" date="2018-05" db="EMBL/GenBank/DDBJ databases">
        <authorList>
            <person name="Lanie J.A."/>
            <person name="Ng W.-L."/>
            <person name="Kazmierczak K.M."/>
            <person name="Andrzejewski T.M."/>
            <person name="Davidsen T.M."/>
            <person name="Wayne K.J."/>
            <person name="Tettelin H."/>
            <person name="Glass J.I."/>
            <person name="Rusch D."/>
            <person name="Podicherti R."/>
            <person name="Tsui H.-C.T."/>
            <person name="Winkler M.E."/>
        </authorList>
    </citation>
    <scope>NUCLEOTIDE SEQUENCE</scope>
</reference>
<protein>
    <recommendedName>
        <fullName evidence="2">Methyltransferase FkbM domain-containing protein</fullName>
    </recommendedName>
</protein>
<dbReference type="InterPro" id="IPR008884">
    <property type="entry name" value="TylF_MeTrfase"/>
</dbReference>
<name>A0A381Z8U4_9ZZZZ</name>
<evidence type="ECO:0000313" key="1">
    <source>
        <dbReference type="EMBL" id="SVA85544.1"/>
    </source>
</evidence>
<evidence type="ECO:0008006" key="2">
    <source>
        <dbReference type="Google" id="ProtNLM"/>
    </source>
</evidence>
<sequence>MRSLVTNIFIWLLHRIRKLIALIAHHSIPSTRLHSSSSAFQYFREDEIHASYSHFKQHFYDAIFLEGKQLRAYAISEALRIHQPHYSYLEFGVWKGRTINQFAKILNDIPIYGFDSFQGINEDWVGADAPKGHFNLNSKVPKLRDNCIPVIGLIQDTLPSFLSDNQNLQINFMHIDTDTYPTAKFILEQVKSHLLDQSIIVFDQLYDFEGWRVGEYRALTEVFTDDEYQFLAFSKDEGNVALRVNKL</sequence>
<dbReference type="InterPro" id="IPR029063">
    <property type="entry name" value="SAM-dependent_MTases_sf"/>
</dbReference>
<accession>A0A381Z8U4</accession>
<dbReference type="AlphaFoldDB" id="A0A381Z8U4"/>
<dbReference type="Gene3D" id="3.40.50.150">
    <property type="entry name" value="Vaccinia Virus protein VP39"/>
    <property type="match status" value="1"/>
</dbReference>
<dbReference type="PANTHER" id="PTHR40036:SF1">
    <property type="entry name" value="MACROCIN O-METHYLTRANSFERASE"/>
    <property type="match status" value="1"/>
</dbReference>
<dbReference type="EMBL" id="UINC01020350">
    <property type="protein sequence ID" value="SVA85544.1"/>
    <property type="molecule type" value="Genomic_DNA"/>
</dbReference>
<dbReference type="PANTHER" id="PTHR40036">
    <property type="entry name" value="MACROCIN O-METHYLTRANSFERASE"/>
    <property type="match status" value="1"/>
</dbReference>
<dbReference type="Pfam" id="PF13578">
    <property type="entry name" value="Methyltransf_24"/>
    <property type="match status" value="1"/>
</dbReference>
<proteinExistence type="predicted"/>
<organism evidence="1">
    <name type="scientific">marine metagenome</name>
    <dbReference type="NCBI Taxonomy" id="408172"/>
    <lineage>
        <taxon>unclassified sequences</taxon>
        <taxon>metagenomes</taxon>
        <taxon>ecological metagenomes</taxon>
    </lineage>
</organism>
<gene>
    <name evidence="1" type="ORF">METZ01_LOCUS138398</name>
</gene>